<sequence length="274" mass="30576">MTDLPLLGAAMPTATLETLQDFILSENRDLEIQDFCDGDLLNDDWKTVADHARNLLTGYTGRLGIHGPFWGLNIASPDTEMRALNKRKHLQGIEVCEYLGATQMVIHSPYTTWSFNNLDNAPARKEYDRLVENCHDTMDEVVKRAEDCGVTMVIENIEDIDADIRCALADSFNSPAMAVSIDTGHAHYAHGTNGAAPVDFYVRRAGDRLQHIHLQDADGYADRHWSIGQGTIRWEAVFRALGELGSNPRLILELRDKDGILPSVEYLQSLGLAR</sequence>
<dbReference type="AlphaFoldDB" id="A0A073JCF0"/>
<keyword evidence="3" id="KW-1185">Reference proteome</keyword>
<dbReference type="OrthoDB" id="7245925at2"/>
<dbReference type="PANTHER" id="PTHR12110:SF53">
    <property type="entry name" value="BLR5974 PROTEIN"/>
    <property type="match status" value="1"/>
</dbReference>
<dbReference type="PANTHER" id="PTHR12110">
    <property type="entry name" value="HYDROXYPYRUVATE ISOMERASE"/>
    <property type="match status" value="1"/>
</dbReference>
<keyword evidence="2" id="KW-0413">Isomerase</keyword>
<dbReference type="Pfam" id="PF01261">
    <property type="entry name" value="AP_endonuc_2"/>
    <property type="match status" value="1"/>
</dbReference>
<feature type="domain" description="Xylose isomerase-like TIM barrel" evidence="1">
    <location>
        <begin position="49"/>
        <end position="268"/>
    </location>
</feature>
<evidence type="ECO:0000259" key="1">
    <source>
        <dbReference type="Pfam" id="PF01261"/>
    </source>
</evidence>
<dbReference type="Gene3D" id="3.20.20.150">
    <property type="entry name" value="Divalent-metal-dependent TIM barrel enzymes"/>
    <property type="match status" value="1"/>
</dbReference>
<protein>
    <submittedName>
        <fullName evidence="2">Sugar phosphate isomerase</fullName>
    </submittedName>
</protein>
<name>A0A073JCF0_9RHOB</name>
<organism evidence="2 3">
    <name type="scientific">Pseudosulfitobacter pseudonitzschiae</name>
    <dbReference type="NCBI Taxonomy" id="1402135"/>
    <lineage>
        <taxon>Bacteria</taxon>
        <taxon>Pseudomonadati</taxon>
        <taxon>Pseudomonadota</taxon>
        <taxon>Alphaproteobacteria</taxon>
        <taxon>Rhodobacterales</taxon>
        <taxon>Roseobacteraceae</taxon>
        <taxon>Pseudosulfitobacter</taxon>
    </lineage>
</organism>
<dbReference type="GO" id="GO:0016853">
    <property type="term" value="F:isomerase activity"/>
    <property type="evidence" value="ECO:0007669"/>
    <property type="project" value="UniProtKB-KW"/>
</dbReference>
<gene>
    <name evidence="2" type="ORF">SUH3_20710</name>
</gene>
<dbReference type="SUPFAM" id="SSF51658">
    <property type="entry name" value="Xylose isomerase-like"/>
    <property type="match status" value="1"/>
</dbReference>
<dbReference type="Proteomes" id="UP000027746">
    <property type="component" value="Unassembled WGS sequence"/>
</dbReference>
<dbReference type="GeneID" id="68871344"/>
<dbReference type="InterPro" id="IPR013022">
    <property type="entry name" value="Xyl_isomerase-like_TIM-brl"/>
</dbReference>
<proteinExistence type="predicted"/>
<evidence type="ECO:0000313" key="3">
    <source>
        <dbReference type="Proteomes" id="UP000027746"/>
    </source>
</evidence>
<evidence type="ECO:0000313" key="2">
    <source>
        <dbReference type="EMBL" id="KEJ95412.1"/>
    </source>
</evidence>
<dbReference type="RefSeq" id="WP_037926537.1">
    <property type="nucleotide sequence ID" value="NZ_CP054599.1"/>
</dbReference>
<dbReference type="InterPro" id="IPR050312">
    <property type="entry name" value="IolE/XylAMocC-like"/>
</dbReference>
<dbReference type="EMBL" id="JAMD01000006">
    <property type="protein sequence ID" value="KEJ95412.1"/>
    <property type="molecule type" value="Genomic_DNA"/>
</dbReference>
<dbReference type="InterPro" id="IPR036237">
    <property type="entry name" value="Xyl_isomerase-like_sf"/>
</dbReference>
<accession>A0A073JCF0</accession>
<comment type="caution">
    <text evidence="2">The sequence shown here is derived from an EMBL/GenBank/DDBJ whole genome shotgun (WGS) entry which is preliminary data.</text>
</comment>
<reference evidence="2 3" key="1">
    <citation type="submission" date="2014-01" db="EMBL/GenBank/DDBJ databases">
        <title>Sulfitobacter sp. H3 (MCCC 1A00686) Genome Sequencing.</title>
        <authorList>
            <person name="Lai Q."/>
            <person name="Hong Z."/>
        </authorList>
    </citation>
    <scope>NUCLEOTIDE SEQUENCE [LARGE SCALE GENOMIC DNA]</scope>
    <source>
        <strain evidence="2 3">H3</strain>
    </source>
</reference>